<organism evidence="1 2">
    <name type="scientific">Pseudarcicella hirudinis</name>
    <dbReference type="NCBI Taxonomy" id="1079859"/>
    <lineage>
        <taxon>Bacteria</taxon>
        <taxon>Pseudomonadati</taxon>
        <taxon>Bacteroidota</taxon>
        <taxon>Cytophagia</taxon>
        <taxon>Cytophagales</taxon>
        <taxon>Flectobacillaceae</taxon>
        <taxon>Pseudarcicella</taxon>
    </lineage>
</organism>
<evidence type="ECO:0000313" key="1">
    <source>
        <dbReference type="EMBL" id="SFQ04833.1"/>
    </source>
</evidence>
<dbReference type="Proteomes" id="UP000199306">
    <property type="component" value="Unassembled WGS sequence"/>
</dbReference>
<gene>
    <name evidence="1" type="ORF">SAMN04515674_10924</name>
</gene>
<dbReference type="Gene3D" id="3.20.160.10">
    <property type="entry name" value="vpa0580 domain like"/>
    <property type="match status" value="1"/>
</dbReference>
<keyword evidence="2" id="KW-1185">Reference proteome</keyword>
<dbReference type="AlphaFoldDB" id="A0A1I5VBE5"/>
<dbReference type="RefSeq" id="WP_092018061.1">
    <property type="nucleotide sequence ID" value="NZ_FOXH01000009.1"/>
</dbReference>
<reference evidence="1 2" key="1">
    <citation type="submission" date="2016-10" db="EMBL/GenBank/DDBJ databases">
        <authorList>
            <person name="de Groot N.N."/>
        </authorList>
    </citation>
    <scope>NUCLEOTIDE SEQUENCE [LARGE SCALE GENOMIC DNA]</scope>
    <source>
        <strain evidence="2">E92,LMG 26720,CCM 7988</strain>
    </source>
</reference>
<evidence type="ECO:0000313" key="2">
    <source>
        <dbReference type="Proteomes" id="UP000199306"/>
    </source>
</evidence>
<dbReference type="Pfam" id="PF08888">
    <property type="entry name" value="HopJ"/>
    <property type="match status" value="1"/>
</dbReference>
<dbReference type="OrthoDB" id="9790826at2"/>
<accession>A0A1I5VBE5</accession>
<dbReference type="InterPro" id="IPR014984">
    <property type="entry name" value="HopJ"/>
</dbReference>
<dbReference type="InterPro" id="IPR038604">
    <property type="entry name" value="HopJ_sf"/>
</dbReference>
<sequence length="114" mass="12983">MSLVNFLNELQTKPENIEFPGVIAAIDQYYDFEPTAFQNGETRNEAGQNSGSCKLFSFAQLQGFTKQQTLDCFGAYYRTDVLGNPEGTDHQNIRNFIRFGWEGIKFEGEALRLK</sequence>
<dbReference type="EMBL" id="FOXH01000009">
    <property type="protein sequence ID" value="SFQ04833.1"/>
    <property type="molecule type" value="Genomic_DNA"/>
</dbReference>
<name>A0A1I5VBE5_9BACT</name>
<proteinExistence type="predicted"/>
<protein>
    <submittedName>
        <fullName evidence="1">HopJ type III effector protein</fullName>
    </submittedName>
</protein>